<feature type="compositionally biased region" description="Basic and acidic residues" evidence="1">
    <location>
        <begin position="35"/>
        <end position="48"/>
    </location>
</feature>
<dbReference type="EMBL" id="GBEZ01012985">
    <property type="protein sequence ID" value="JAC72957.1"/>
    <property type="molecule type" value="Transcribed_RNA"/>
</dbReference>
<reference evidence="2" key="1">
    <citation type="submission" date="2014-05" db="EMBL/GenBank/DDBJ databases">
        <title>The transcriptome of the halophilic microalga Tetraselmis sp. GSL018 isolated from the Great Salt Lake, Utah.</title>
        <authorList>
            <person name="Jinkerson R.E."/>
            <person name="D'Adamo S."/>
            <person name="Posewitz M.C."/>
        </authorList>
    </citation>
    <scope>NUCLEOTIDE SEQUENCE</scope>
    <source>
        <strain evidence="2">GSL018</strain>
    </source>
</reference>
<gene>
    <name evidence="2" type="ORF">TSPGSL018_30090</name>
</gene>
<evidence type="ECO:0000256" key="1">
    <source>
        <dbReference type="SAM" id="MobiDB-lite"/>
    </source>
</evidence>
<proteinExistence type="predicted"/>
<feature type="region of interest" description="Disordered" evidence="1">
    <location>
        <begin position="1"/>
        <end position="48"/>
    </location>
</feature>
<dbReference type="AlphaFoldDB" id="A0A061RJ18"/>
<name>A0A061RJ18_9CHLO</name>
<feature type="compositionally biased region" description="Polar residues" evidence="1">
    <location>
        <begin position="1"/>
        <end position="16"/>
    </location>
</feature>
<evidence type="ECO:0000313" key="2">
    <source>
        <dbReference type="EMBL" id="JAC72957.1"/>
    </source>
</evidence>
<feature type="non-terminal residue" evidence="2">
    <location>
        <position position="1"/>
    </location>
</feature>
<sequence length="48" mass="5088">HGSQRLTLQPKLSWSSAGDVHPSARASSPVAGHGGKSESREGMHHKQD</sequence>
<protein>
    <submittedName>
        <fullName evidence="2">Uncharacterized protein</fullName>
    </submittedName>
</protein>
<accession>A0A061RJ18</accession>
<organism evidence="2">
    <name type="scientific">Tetraselmis sp. GSL018</name>
    <dbReference type="NCBI Taxonomy" id="582737"/>
    <lineage>
        <taxon>Eukaryota</taxon>
        <taxon>Viridiplantae</taxon>
        <taxon>Chlorophyta</taxon>
        <taxon>core chlorophytes</taxon>
        <taxon>Chlorodendrophyceae</taxon>
        <taxon>Chlorodendrales</taxon>
        <taxon>Chlorodendraceae</taxon>
        <taxon>Tetraselmis</taxon>
    </lineage>
</organism>